<organism evidence="3 4">
    <name type="scientific">Sesamum alatum</name>
    <dbReference type="NCBI Taxonomy" id="300844"/>
    <lineage>
        <taxon>Eukaryota</taxon>
        <taxon>Viridiplantae</taxon>
        <taxon>Streptophyta</taxon>
        <taxon>Embryophyta</taxon>
        <taxon>Tracheophyta</taxon>
        <taxon>Spermatophyta</taxon>
        <taxon>Magnoliopsida</taxon>
        <taxon>eudicotyledons</taxon>
        <taxon>Gunneridae</taxon>
        <taxon>Pentapetalae</taxon>
        <taxon>asterids</taxon>
        <taxon>lamiids</taxon>
        <taxon>Lamiales</taxon>
        <taxon>Pedaliaceae</taxon>
        <taxon>Sesamum</taxon>
    </lineage>
</organism>
<comment type="caution">
    <text evidence="3">The sequence shown here is derived from an EMBL/GenBank/DDBJ whole genome shotgun (WGS) entry which is preliminary data.</text>
</comment>
<dbReference type="AlphaFoldDB" id="A0AAE1YPX6"/>
<evidence type="ECO:0000313" key="3">
    <source>
        <dbReference type="EMBL" id="KAK4434230.1"/>
    </source>
</evidence>
<evidence type="ECO:0000313" key="4">
    <source>
        <dbReference type="Proteomes" id="UP001293254"/>
    </source>
</evidence>
<accession>A0AAE1YPX6</accession>
<protein>
    <recommendedName>
        <fullName evidence="2">Reverse transcriptase zinc-binding domain-containing protein</fullName>
    </recommendedName>
</protein>
<evidence type="ECO:0000256" key="1">
    <source>
        <dbReference type="SAM" id="SignalP"/>
    </source>
</evidence>
<dbReference type="Pfam" id="PF13966">
    <property type="entry name" value="zf-RVT"/>
    <property type="match status" value="1"/>
</dbReference>
<feature type="domain" description="Reverse transcriptase zinc-binding" evidence="2">
    <location>
        <begin position="43"/>
        <end position="80"/>
    </location>
</feature>
<dbReference type="EMBL" id="JACGWO010000002">
    <property type="protein sequence ID" value="KAK4434230.1"/>
    <property type="molecule type" value="Genomic_DNA"/>
</dbReference>
<feature type="signal peptide" evidence="1">
    <location>
        <begin position="1"/>
        <end position="21"/>
    </location>
</feature>
<feature type="chain" id="PRO_5042197549" description="Reverse transcriptase zinc-binding domain-containing protein" evidence="1">
    <location>
        <begin position="22"/>
        <end position="159"/>
    </location>
</feature>
<reference evidence="3" key="1">
    <citation type="submission" date="2020-06" db="EMBL/GenBank/DDBJ databases">
        <authorList>
            <person name="Li T."/>
            <person name="Hu X."/>
            <person name="Zhang T."/>
            <person name="Song X."/>
            <person name="Zhang H."/>
            <person name="Dai N."/>
            <person name="Sheng W."/>
            <person name="Hou X."/>
            <person name="Wei L."/>
        </authorList>
    </citation>
    <scope>NUCLEOTIDE SEQUENCE</scope>
    <source>
        <strain evidence="3">3651</strain>
        <tissue evidence="3">Leaf</tissue>
    </source>
</reference>
<evidence type="ECO:0000259" key="2">
    <source>
        <dbReference type="Pfam" id="PF13966"/>
    </source>
</evidence>
<keyword evidence="1" id="KW-0732">Signal</keyword>
<reference evidence="3" key="2">
    <citation type="journal article" date="2024" name="Plant">
        <title>Genomic evolution and insights into agronomic trait innovations of Sesamum species.</title>
        <authorList>
            <person name="Miao H."/>
            <person name="Wang L."/>
            <person name="Qu L."/>
            <person name="Liu H."/>
            <person name="Sun Y."/>
            <person name="Le M."/>
            <person name="Wang Q."/>
            <person name="Wei S."/>
            <person name="Zheng Y."/>
            <person name="Lin W."/>
            <person name="Duan Y."/>
            <person name="Cao H."/>
            <person name="Xiong S."/>
            <person name="Wang X."/>
            <person name="Wei L."/>
            <person name="Li C."/>
            <person name="Ma Q."/>
            <person name="Ju M."/>
            <person name="Zhao R."/>
            <person name="Li G."/>
            <person name="Mu C."/>
            <person name="Tian Q."/>
            <person name="Mei H."/>
            <person name="Zhang T."/>
            <person name="Gao T."/>
            <person name="Zhang H."/>
        </authorList>
    </citation>
    <scope>NUCLEOTIDE SEQUENCE</scope>
    <source>
        <strain evidence="3">3651</strain>
    </source>
</reference>
<dbReference type="Proteomes" id="UP001293254">
    <property type="component" value="Unassembled WGS sequence"/>
</dbReference>
<gene>
    <name evidence="3" type="ORF">Salat_0585700</name>
</gene>
<keyword evidence="4" id="KW-1185">Reference proteome</keyword>
<dbReference type="InterPro" id="IPR026960">
    <property type="entry name" value="RVT-Znf"/>
</dbReference>
<name>A0AAE1YPX6_9LAMI</name>
<proteinExistence type="predicted"/>
<sequence>MRHFQLGVLIGLLWRLMIVLAHLPPLIGQSLLRVVCSFGEDYENLQRRRPEIDQVCVHYGANVDSMKHILLECPFTKIVWALSNIPWHVLEAWSGDTLEWISSVFHKLSKEDQARFLTLCWALWQQRNQALMEGKLVEPLKVVERAIAFLSSYQDAPIR</sequence>